<proteinExistence type="predicted"/>
<dbReference type="Gene3D" id="3.20.20.140">
    <property type="entry name" value="Metal-dependent hydrolases"/>
    <property type="match status" value="1"/>
</dbReference>
<dbReference type="Pfam" id="PF04909">
    <property type="entry name" value="Amidohydro_2"/>
    <property type="match status" value="1"/>
</dbReference>
<dbReference type="InterPro" id="IPR032466">
    <property type="entry name" value="Metal_Hydrolase"/>
</dbReference>
<evidence type="ECO:0000313" key="3">
    <source>
        <dbReference type="Proteomes" id="UP000318380"/>
    </source>
</evidence>
<keyword evidence="3" id="KW-1185">Reference proteome</keyword>
<dbReference type="RefSeq" id="WP_145808135.1">
    <property type="nucleotide sequence ID" value="NZ_VIVK01000001.1"/>
</dbReference>
<dbReference type="GO" id="GO:0016787">
    <property type="term" value="F:hydrolase activity"/>
    <property type="evidence" value="ECO:0007669"/>
    <property type="project" value="InterPro"/>
</dbReference>
<name>A0A561BU93_9ACTN</name>
<dbReference type="CDD" id="cd01292">
    <property type="entry name" value="metallo-dependent_hydrolases"/>
    <property type="match status" value="1"/>
</dbReference>
<protein>
    <recommendedName>
        <fullName evidence="1">Amidohydrolase-related domain-containing protein</fullName>
    </recommendedName>
</protein>
<dbReference type="AlphaFoldDB" id="A0A561BU93"/>
<dbReference type="InterPro" id="IPR006680">
    <property type="entry name" value="Amidohydro-rel"/>
</dbReference>
<comment type="caution">
    <text evidence="2">The sequence shown here is derived from an EMBL/GenBank/DDBJ whole genome shotgun (WGS) entry which is preliminary data.</text>
</comment>
<dbReference type="EMBL" id="VIVK01000001">
    <property type="protein sequence ID" value="TWD82500.1"/>
    <property type="molecule type" value="Genomic_DNA"/>
</dbReference>
<dbReference type="PANTHER" id="PTHR42889">
    <property type="entry name" value="BLR3681 PROTEIN"/>
    <property type="match status" value="1"/>
</dbReference>
<gene>
    <name evidence="2" type="ORF">FB561_3633</name>
</gene>
<sequence>MYEKNGEKYFVVDTHMHYWNAAEDNWVEGAEQYAKGWIECFYGYHGLGPDDTRWTLEKYKKYSEDDLMSDVFDKGHVDVAIFQPTDLAEWYKEGFNTTERDAILFEKYPDKFVLNTRWDPREGEDGLKTLRHNVERYGCKGVKLYTAEWRQGSRGWKLSDPEAYKYLEACQELGIKNIHAHKGPTIWPLDKDAFDMTDIDHAATDFPELNFIVEHSGIPRIDDFCYLATQEPNVYAGLSVVVGGLMHSRPRFFARCMGELLFWVGEDKMTFGSDYAIWEPKWQVEGFVDWDFPDDEQYADYPRLGVDGKKKILGLNAAKLYGLEVPEEYQLGYGKPAAQDDAKLVTQ</sequence>
<dbReference type="OrthoDB" id="7325417at2"/>
<evidence type="ECO:0000313" key="2">
    <source>
        <dbReference type="EMBL" id="TWD82500.1"/>
    </source>
</evidence>
<organism evidence="2 3">
    <name type="scientific">Kribbella amoyensis</name>
    <dbReference type="NCBI Taxonomy" id="996641"/>
    <lineage>
        <taxon>Bacteria</taxon>
        <taxon>Bacillati</taxon>
        <taxon>Actinomycetota</taxon>
        <taxon>Actinomycetes</taxon>
        <taxon>Propionibacteriales</taxon>
        <taxon>Kribbellaceae</taxon>
        <taxon>Kribbella</taxon>
    </lineage>
</organism>
<reference evidence="2 3" key="1">
    <citation type="submission" date="2019-06" db="EMBL/GenBank/DDBJ databases">
        <title>Sequencing the genomes of 1000 actinobacteria strains.</title>
        <authorList>
            <person name="Klenk H.-P."/>
        </authorList>
    </citation>
    <scope>NUCLEOTIDE SEQUENCE [LARGE SCALE GENOMIC DNA]</scope>
    <source>
        <strain evidence="2 3">DSM 24683</strain>
    </source>
</reference>
<dbReference type="SUPFAM" id="SSF51556">
    <property type="entry name" value="Metallo-dependent hydrolases"/>
    <property type="match status" value="1"/>
</dbReference>
<accession>A0A561BU93</accession>
<evidence type="ECO:0000259" key="1">
    <source>
        <dbReference type="Pfam" id="PF04909"/>
    </source>
</evidence>
<dbReference type="PANTHER" id="PTHR42889:SF1">
    <property type="entry name" value="BLR3681 PROTEIN"/>
    <property type="match status" value="1"/>
</dbReference>
<dbReference type="Proteomes" id="UP000318380">
    <property type="component" value="Unassembled WGS sequence"/>
</dbReference>
<feature type="domain" description="Amidohydrolase-related" evidence="1">
    <location>
        <begin position="12"/>
        <end position="323"/>
    </location>
</feature>